<dbReference type="EMBL" id="BGPR01173848">
    <property type="protein sequence ID" value="GBM40206.1"/>
    <property type="molecule type" value="Genomic_DNA"/>
</dbReference>
<feature type="region of interest" description="Disordered" evidence="1">
    <location>
        <begin position="82"/>
        <end position="135"/>
    </location>
</feature>
<dbReference type="Proteomes" id="UP000499080">
    <property type="component" value="Unassembled WGS sequence"/>
</dbReference>
<evidence type="ECO:0000313" key="3">
    <source>
        <dbReference type="Proteomes" id="UP000499080"/>
    </source>
</evidence>
<name>A0A4Y2FI16_ARAVE</name>
<evidence type="ECO:0000313" key="2">
    <source>
        <dbReference type="EMBL" id="GBM40206.1"/>
    </source>
</evidence>
<dbReference type="AlphaFoldDB" id="A0A4Y2FI16"/>
<accession>A0A4Y2FI16</accession>
<comment type="caution">
    <text evidence="2">The sequence shown here is derived from an EMBL/GenBank/DDBJ whole genome shotgun (WGS) entry which is preliminary data.</text>
</comment>
<evidence type="ECO:0000256" key="1">
    <source>
        <dbReference type="SAM" id="MobiDB-lite"/>
    </source>
</evidence>
<gene>
    <name evidence="2" type="ORF">AVEN_175135_1</name>
</gene>
<reference evidence="2 3" key="1">
    <citation type="journal article" date="2019" name="Sci. Rep.">
        <title>Orb-weaving spider Araneus ventricosus genome elucidates the spidroin gene catalogue.</title>
        <authorList>
            <person name="Kono N."/>
            <person name="Nakamura H."/>
            <person name="Ohtoshi R."/>
            <person name="Moran D.A.P."/>
            <person name="Shinohara A."/>
            <person name="Yoshida Y."/>
            <person name="Fujiwara M."/>
            <person name="Mori M."/>
            <person name="Tomita M."/>
            <person name="Arakawa K."/>
        </authorList>
    </citation>
    <scope>NUCLEOTIDE SEQUENCE [LARGE SCALE GENOMIC DNA]</scope>
</reference>
<proteinExistence type="predicted"/>
<organism evidence="2 3">
    <name type="scientific">Araneus ventricosus</name>
    <name type="common">Orbweaver spider</name>
    <name type="synonym">Epeira ventricosa</name>
    <dbReference type="NCBI Taxonomy" id="182803"/>
    <lineage>
        <taxon>Eukaryota</taxon>
        <taxon>Metazoa</taxon>
        <taxon>Ecdysozoa</taxon>
        <taxon>Arthropoda</taxon>
        <taxon>Chelicerata</taxon>
        <taxon>Arachnida</taxon>
        <taxon>Araneae</taxon>
        <taxon>Araneomorphae</taxon>
        <taxon>Entelegynae</taxon>
        <taxon>Araneoidea</taxon>
        <taxon>Araneidae</taxon>
        <taxon>Araneus</taxon>
    </lineage>
</organism>
<sequence length="193" mass="21730">MECPRKLRLARGLPPSQARLPSHSPRGQHVLLSTLGRCEGSRGGFAVFDGQSGLSFWGLGALVGLTNCRSIFWVELRSFDEPADKPESSDWGNYWDEQASKEQPAAADEQASKEPASSISEPKQPIAADEPVSKEPKQSIVWEDIIEKDVIILNLQHLKKDCRQCNCRKRTFESHYKIVNHHPFVNSFLINLY</sequence>
<keyword evidence="3" id="KW-1185">Reference proteome</keyword>
<protein>
    <submittedName>
        <fullName evidence="2">Uncharacterized protein</fullName>
    </submittedName>
</protein>